<keyword evidence="1" id="KW-0175">Coiled coil</keyword>
<dbReference type="AlphaFoldDB" id="A0AA42DNM8"/>
<accession>A0AA42DNM8</accession>
<protein>
    <submittedName>
        <fullName evidence="3">Uncharacterized protein</fullName>
    </submittedName>
</protein>
<name>A0AA42DNM8_9FIRM</name>
<evidence type="ECO:0000313" key="4">
    <source>
        <dbReference type="Proteomes" id="UP001169242"/>
    </source>
</evidence>
<feature type="signal peptide" evidence="2">
    <location>
        <begin position="1"/>
        <end position="26"/>
    </location>
</feature>
<proteinExistence type="predicted"/>
<feature type="chain" id="PRO_5041217930" evidence="2">
    <location>
        <begin position="27"/>
        <end position="163"/>
    </location>
</feature>
<sequence length="163" mass="18736">MKRKSIWKLLIVMMTIVCLTTSTLSAAMTSSDIDQNLTKIQEDLKNVQKQLASVLEVIYRNKLENKSSNDSEKILNYTHSELKKEINDLNYLETGKLNSVQSAKLQVLIASANILDYMVTALIDYVQAEESIEQLQLLKVYFKLDTVISQFMIDYDYFKATSY</sequence>
<reference evidence="3" key="1">
    <citation type="journal article" date="2023" name="Int. J. Syst. Evol. Microbiol.">
        <title>&lt;i&gt;Holtiella tumoricola&lt;/i&gt; gen. nov. sp. nov., isolated from a human clinical sample.</title>
        <authorList>
            <person name="Allen-Vercoe E."/>
            <person name="Daigneault M.C."/>
            <person name="Vancuren S.J."/>
            <person name="Cochrane K."/>
            <person name="O'Neal L.L."/>
            <person name="Sankaranarayanan K."/>
            <person name="Lawson P.A."/>
        </authorList>
    </citation>
    <scope>NUCLEOTIDE SEQUENCE</scope>
    <source>
        <strain evidence="3">CC70A</strain>
    </source>
</reference>
<dbReference type="EMBL" id="JAQIFT010000046">
    <property type="protein sequence ID" value="MDA3732165.1"/>
    <property type="molecule type" value="Genomic_DNA"/>
</dbReference>
<dbReference type="RefSeq" id="WP_053983351.1">
    <property type="nucleotide sequence ID" value="NZ_JAQIFT010000046.1"/>
</dbReference>
<gene>
    <name evidence="3" type="ORF">PBV87_11790</name>
</gene>
<evidence type="ECO:0000256" key="2">
    <source>
        <dbReference type="SAM" id="SignalP"/>
    </source>
</evidence>
<evidence type="ECO:0000256" key="1">
    <source>
        <dbReference type="SAM" id="Coils"/>
    </source>
</evidence>
<keyword evidence="4" id="KW-1185">Reference proteome</keyword>
<comment type="caution">
    <text evidence="3">The sequence shown here is derived from an EMBL/GenBank/DDBJ whole genome shotgun (WGS) entry which is preliminary data.</text>
</comment>
<dbReference type="Proteomes" id="UP001169242">
    <property type="component" value="Unassembled WGS sequence"/>
</dbReference>
<evidence type="ECO:0000313" key="3">
    <source>
        <dbReference type="EMBL" id="MDA3732165.1"/>
    </source>
</evidence>
<organism evidence="3 4">
    <name type="scientific">Holtiella tumoricola</name>
    <dbReference type="NCBI Taxonomy" id="3018743"/>
    <lineage>
        <taxon>Bacteria</taxon>
        <taxon>Bacillati</taxon>
        <taxon>Bacillota</taxon>
        <taxon>Clostridia</taxon>
        <taxon>Lachnospirales</taxon>
        <taxon>Cellulosilyticaceae</taxon>
        <taxon>Holtiella</taxon>
    </lineage>
</organism>
<feature type="coiled-coil region" evidence="1">
    <location>
        <begin position="30"/>
        <end position="57"/>
    </location>
</feature>
<keyword evidence="2" id="KW-0732">Signal</keyword>